<organism evidence="13 14">
    <name type="scientific">Microctonus aethiopoides</name>
    <dbReference type="NCBI Taxonomy" id="144406"/>
    <lineage>
        <taxon>Eukaryota</taxon>
        <taxon>Metazoa</taxon>
        <taxon>Ecdysozoa</taxon>
        <taxon>Arthropoda</taxon>
        <taxon>Hexapoda</taxon>
        <taxon>Insecta</taxon>
        <taxon>Pterygota</taxon>
        <taxon>Neoptera</taxon>
        <taxon>Endopterygota</taxon>
        <taxon>Hymenoptera</taxon>
        <taxon>Apocrita</taxon>
        <taxon>Ichneumonoidea</taxon>
        <taxon>Braconidae</taxon>
        <taxon>Euphorinae</taxon>
        <taxon>Microctonus</taxon>
    </lineage>
</organism>
<evidence type="ECO:0000256" key="7">
    <source>
        <dbReference type="ARBA" id="ARBA00093423"/>
    </source>
</evidence>
<keyword evidence="6" id="KW-0862">Zinc</keyword>
<dbReference type="InterPro" id="IPR011990">
    <property type="entry name" value="TPR-like_helical_dom_sf"/>
</dbReference>
<keyword evidence="5 10" id="KW-0863">Zinc-finger</keyword>
<reference evidence="13" key="2">
    <citation type="submission" date="2023-03" db="EMBL/GenBank/DDBJ databases">
        <authorList>
            <person name="Inwood S.N."/>
            <person name="Skelly J.G."/>
            <person name="Guhlin J."/>
            <person name="Harrop T.W.R."/>
            <person name="Goldson S.G."/>
            <person name="Dearden P.K."/>
        </authorList>
    </citation>
    <scope>NUCLEOTIDE SEQUENCE</scope>
    <source>
        <strain evidence="13">Irish</strain>
        <tissue evidence="13">Whole body</tissue>
    </source>
</reference>
<dbReference type="GO" id="GO:0005737">
    <property type="term" value="C:cytoplasm"/>
    <property type="evidence" value="ECO:0007669"/>
    <property type="project" value="TreeGrafter"/>
</dbReference>
<comment type="function">
    <text evidence="7">Protein-lysine N-methyltransferase. Monomethylates PRMT5, modulating its transcriptional activity. May also act as a histone methyltransferase. Plays a critical role in cardiac development. Acts as a key epigenetic regulator of gene expression during cardiac development via its dual activities as a methyltransferase and negative regulator of HDAC1.</text>
</comment>
<keyword evidence="2" id="KW-0808">Transferase</keyword>
<dbReference type="EMBL" id="JAQQBS010000002">
    <property type="protein sequence ID" value="KAK0172395.1"/>
    <property type="molecule type" value="Genomic_DNA"/>
</dbReference>
<evidence type="ECO:0000313" key="13">
    <source>
        <dbReference type="EMBL" id="KAK0172395.1"/>
    </source>
</evidence>
<dbReference type="Gene3D" id="1.10.220.160">
    <property type="match status" value="1"/>
</dbReference>
<dbReference type="GO" id="GO:0008270">
    <property type="term" value="F:zinc ion binding"/>
    <property type="evidence" value="ECO:0007669"/>
    <property type="project" value="UniProtKB-KW"/>
</dbReference>
<dbReference type="GO" id="GO:0042826">
    <property type="term" value="F:histone deacetylase binding"/>
    <property type="evidence" value="ECO:0007669"/>
    <property type="project" value="TreeGrafter"/>
</dbReference>
<dbReference type="GO" id="GO:0008757">
    <property type="term" value="F:S-adenosylmethionine-dependent methyltransferase activity"/>
    <property type="evidence" value="ECO:0007669"/>
    <property type="project" value="UniProtKB-ARBA"/>
</dbReference>
<dbReference type="SUPFAM" id="SSF48452">
    <property type="entry name" value="TPR-like"/>
    <property type="match status" value="1"/>
</dbReference>
<evidence type="ECO:0000259" key="11">
    <source>
        <dbReference type="PROSITE" id="PS50280"/>
    </source>
</evidence>
<dbReference type="SUPFAM" id="SSF144232">
    <property type="entry name" value="HIT/MYND zinc finger-like"/>
    <property type="match status" value="1"/>
</dbReference>
<evidence type="ECO:0000259" key="12">
    <source>
        <dbReference type="PROSITE" id="PS50865"/>
    </source>
</evidence>
<dbReference type="CDD" id="cd10536">
    <property type="entry name" value="SET_SMYD4"/>
    <property type="match status" value="1"/>
</dbReference>
<evidence type="ECO:0000256" key="8">
    <source>
        <dbReference type="ARBA" id="ARBA00093635"/>
    </source>
</evidence>
<dbReference type="Pfam" id="PF01753">
    <property type="entry name" value="zf-MYND"/>
    <property type="match status" value="1"/>
</dbReference>
<dbReference type="AlphaFoldDB" id="A0AA39FMJ8"/>
<comment type="caution">
    <text evidence="13">The sequence shown here is derived from an EMBL/GenBank/DDBJ whole genome shotgun (WGS) entry which is preliminary data.</text>
</comment>
<evidence type="ECO:0000256" key="4">
    <source>
        <dbReference type="ARBA" id="ARBA00022723"/>
    </source>
</evidence>
<evidence type="ECO:0000256" key="1">
    <source>
        <dbReference type="ARBA" id="ARBA00022603"/>
    </source>
</evidence>
<evidence type="ECO:0000256" key="5">
    <source>
        <dbReference type="ARBA" id="ARBA00022771"/>
    </source>
</evidence>
<dbReference type="GO" id="GO:0032259">
    <property type="term" value="P:methylation"/>
    <property type="evidence" value="ECO:0007669"/>
    <property type="project" value="UniProtKB-KW"/>
</dbReference>
<keyword evidence="1" id="KW-0489">Methyltransferase</keyword>
<name>A0AA39FMJ8_9HYME</name>
<dbReference type="GO" id="GO:0008276">
    <property type="term" value="F:protein methyltransferase activity"/>
    <property type="evidence" value="ECO:0007669"/>
    <property type="project" value="UniProtKB-ARBA"/>
</dbReference>
<dbReference type="InterPro" id="IPR001214">
    <property type="entry name" value="SET_dom"/>
</dbReference>
<evidence type="ECO:0000256" key="6">
    <source>
        <dbReference type="ARBA" id="ARBA00022833"/>
    </source>
</evidence>
<evidence type="ECO:0000256" key="9">
    <source>
        <dbReference type="ARBA" id="ARBA00093680"/>
    </source>
</evidence>
<protein>
    <recommendedName>
        <fullName evidence="8">Protein-lysine N-methyltransferase SMYD4</fullName>
    </recommendedName>
    <alternativeName>
        <fullName evidence="9">SET and MYND domain-containing protein 4</fullName>
    </alternativeName>
</protein>
<evidence type="ECO:0000256" key="3">
    <source>
        <dbReference type="ARBA" id="ARBA00022691"/>
    </source>
</evidence>
<proteinExistence type="predicted"/>
<dbReference type="InterPro" id="IPR052097">
    <property type="entry name" value="SET-MYND_domain_protein"/>
</dbReference>
<evidence type="ECO:0000256" key="2">
    <source>
        <dbReference type="ARBA" id="ARBA00022679"/>
    </source>
</evidence>
<accession>A0AA39FMJ8</accession>
<feature type="domain" description="MYND-type" evidence="12">
    <location>
        <begin position="280"/>
        <end position="320"/>
    </location>
</feature>
<dbReference type="Gene3D" id="2.170.270.10">
    <property type="entry name" value="SET domain"/>
    <property type="match status" value="1"/>
</dbReference>
<dbReference type="InterPro" id="IPR002893">
    <property type="entry name" value="Znf_MYND"/>
</dbReference>
<dbReference type="PANTHER" id="PTHR46165:SF7">
    <property type="entry name" value="SET AND MYND DOMAIN-CONTAINING PROTEIN 4"/>
    <property type="match status" value="1"/>
</dbReference>
<dbReference type="Gene3D" id="1.25.40.10">
    <property type="entry name" value="Tetratricopeptide repeat domain"/>
    <property type="match status" value="1"/>
</dbReference>
<feature type="domain" description="SET" evidence="11">
    <location>
        <begin position="226"/>
        <end position="521"/>
    </location>
</feature>
<dbReference type="InterPro" id="IPR046341">
    <property type="entry name" value="SET_dom_sf"/>
</dbReference>
<dbReference type="GO" id="GO:0008170">
    <property type="term" value="F:N-methyltransferase activity"/>
    <property type="evidence" value="ECO:0007669"/>
    <property type="project" value="UniProtKB-ARBA"/>
</dbReference>
<dbReference type="SUPFAM" id="SSF82199">
    <property type="entry name" value="SET domain"/>
    <property type="match status" value="1"/>
</dbReference>
<dbReference type="Gene3D" id="6.10.140.2220">
    <property type="match status" value="1"/>
</dbReference>
<dbReference type="PANTHER" id="PTHR46165">
    <property type="entry name" value="SET AND MYND DOMAIN-CONTAINING PROTEIN 4"/>
    <property type="match status" value="1"/>
</dbReference>
<dbReference type="PROSITE" id="PS50280">
    <property type="entry name" value="SET"/>
    <property type="match status" value="1"/>
</dbReference>
<reference evidence="13" key="1">
    <citation type="journal article" date="2023" name="bioRxiv">
        <title>Scaffold-level genome assemblies of two parasitoid biocontrol wasps reveal the parthenogenesis mechanism and an associated novel virus.</title>
        <authorList>
            <person name="Inwood S."/>
            <person name="Skelly J."/>
            <person name="Guhlin J."/>
            <person name="Harrop T."/>
            <person name="Goldson S."/>
            <person name="Dearden P."/>
        </authorList>
    </citation>
    <scope>NUCLEOTIDE SEQUENCE</scope>
    <source>
        <strain evidence="13">Irish</strain>
        <tissue evidence="13">Whole body</tissue>
    </source>
</reference>
<evidence type="ECO:0000313" key="14">
    <source>
        <dbReference type="Proteomes" id="UP001168990"/>
    </source>
</evidence>
<dbReference type="PROSITE" id="PS50865">
    <property type="entry name" value="ZF_MYND_2"/>
    <property type="match status" value="1"/>
</dbReference>
<keyword evidence="4" id="KW-0479">Metal-binding</keyword>
<evidence type="ECO:0000256" key="10">
    <source>
        <dbReference type="PROSITE-ProRule" id="PRU00134"/>
    </source>
</evidence>
<keyword evidence="3" id="KW-0949">S-adenosyl-L-methionine</keyword>
<dbReference type="PROSITE" id="PS01360">
    <property type="entry name" value="ZF_MYND_1"/>
    <property type="match status" value="1"/>
</dbReference>
<gene>
    <name evidence="13" type="ORF">PV328_005718</name>
</gene>
<sequence>MQDDKDIANIDIARYFRANLLTCRQAIDPMDFKKFMALKTNGERVAFVLSYPEAHCLPLEVEDYQLKDMTKALRLKETGNKYFGRGIFFKALESYSSAIIITPRKELGIFLGNRSAALYNLEYYHLAIIDIKEALNIGYPQELYYKLEERRAKCYLALGNGIKSSDAFKKTLQYLDFAKIPIDKKKKIESDIRIMLAIMEKGGNHKLKGKSERKNECIIPKIKECNKLYPACSSAMEICDAGGDIGRHAIATRDIVPGELLVVERPHSTTLLGEYRLKNCHYCFKKNVAPYPAACNTCTLIAYCSPSCRNADAKTHLNECTILGPLWLSNASITCLMAIKAVIQTPWNRLVQLKNDYEFAKQNYKPTEKRPFISSDFVSYWSLVTHEATRTQDDLFHRAYMAAWLLRLLKTTNYLPEDVKTPDLFDHQLSSDELFIGDLLLHHLQLLQFNTHEVSELVRLRNEKSLAKSKNNFIGGGLYPTTALLNHSCNPGIVRYFIGTTMVVRALRTIRAGTEICDNYGPIFTVETELERQRKLRLRYWFDCGCEACKGHWPLVDDIDPRILRFKCETGPSCGNILLVNINSNEFMAYCNKCSKSTNIMKGLKALQDTDALFKIASAHLEEGENGDALKTYLKILKILDETLALPIKDYHLCQQGIRLTILVLGNTVVI</sequence>
<dbReference type="InterPro" id="IPR044421">
    <property type="entry name" value="SMYD4_SET"/>
</dbReference>
<keyword evidence="14" id="KW-1185">Reference proteome</keyword>
<dbReference type="GO" id="GO:0005634">
    <property type="term" value="C:nucleus"/>
    <property type="evidence" value="ECO:0007669"/>
    <property type="project" value="TreeGrafter"/>
</dbReference>
<dbReference type="Proteomes" id="UP001168990">
    <property type="component" value="Unassembled WGS sequence"/>
</dbReference>
<dbReference type="Pfam" id="PF00856">
    <property type="entry name" value="SET"/>
    <property type="match status" value="1"/>
</dbReference>